<evidence type="ECO:0000256" key="8">
    <source>
        <dbReference type="ARBA" id="ARBA00022679"/>
    </source>
</evidence>
<dbReference type="GO" id="GO:0004715">
    <property type="term" value="F:non-membrane spanning protein tyrosine kinase activity"/>
    <property type="evidence" value="ECO:0007669"/>
    <property type="project" value="UniProtKB-EC"/>
</dbReference>
<keyword evidence="14 17" id="KW-0472">Membrane</keyword>
<dbReference type="Proteomes" id="UP000334990">
    <property type="component" value="Unassembled WGS sequence"/>
</dbReference>
<dbReference type="InterPro" id="IPR050445">
    <property type="entry name" value="Bact_polysacc_biosynth/exp"/>
</dbReference>
<dbReference type="SUPFAM" id="SSF52540">
    <property type="entry name" value="P-loop containing nucleoside triphosphate hydrolases"/>
    <property type="match status" value="1"/>
</dbReference>
<dbReference type="InterPro" id="IPR003856">
    <property type="entry name" value="LPS_length_determ_N"/>
</dbReference>
<dbReference type="Gene3D" id="3.40.50.300">
    <property type="entry name" value="P-loop containing nucleotide triphosphate hydrolases"/>
    <property type="match status" value="1"/>
</dbReference>
<dbReference type="FunFam" id="3.40.50.300:FF:000527">
    <property type="entry name" value="Tyrosine-protein kinase etk"/>
    <property type="match status" value="1"/>
</dbReference>
<dbReference type="EC" id="2.7.10.2" evidence="5"/>
<evidence type="ECO:0000256" key="4">
    <source>
        <dbReference type="ARBA" id="ARBA00008883"/>
    </source>
</evidence>
<dbReference type="InterPro" id="IPR025669">
    <property type="entry name" value="AAA_dom"/>
</dbReference>
<reference evidence="20 21" key="1">
    <citation type="submission" date="2019-10" db="EMBL/GenBank/DDBJ databases">
        <title>Whole genome shotgun sequence of Acrocarpospora corrugata NBRC 13972.</title>
        <authorList>
            <person name="Ichikawa N."/>
            <person name="Kimura A."/>
            <person name="Kitahashi Y."/>
            <person name="Komaki H."/>
            <person name="Oguchi A."/>
        </authorList>
    </citation>
    <scope>NUCLEOTIDE SEQUENCE [LARGE SCALE GENOMIC DNA]</scope>
    <source>
        <strain evidence="20 21">NBRC 13972</strain>
    </source>
</reference>
<comment type="similarity">
    <text evidence="3">Belongs to the CpsD/CapB family.</text>
</comment>
<evidence type="ECO:0000256" key="17">
    <source>
        <dbReference type="SAM" id="Phobius"/>
    </source>
</evidence>
<evidence type="ECO:0000256" key="1">
    <source>
        <dbReference type="ARBA" id="ARBA00004429"/>
    </source>
</evidence>
<dbReference type="AlphaFoldDB" id="A0A5M3WEN0"/>
<keyword evidence="13 17" id="KW-1133">Transmembrane helix</keyword>
<dbReference type="Pfam" id="PF02706">
    <property type="entry name" value="Wzz"/>
    <property type="match status" value="1"/>
</dbReference>
<evidence type="ECO:0000256" key="14">
    <source>
        <dbReference type="ARBA" id="ARBA00023136"/>
    </source>
</evidence>
<organism evidence="20 21">
    <name type="scientific">Acrocarpospora corrugata</name>
    <dbReference type="NCBI Taxonomy" id="35763"/>
    <lineage>
        <taxon>Bacteria</taxon>
        <taxon>Bacillati</taxon>
        <taxon>Actinomycetota</taxon>
        <taxon>Actinomycetes</taxon>
        <taxon>Streptosporangiales</taxon>
        <taxon>Streptosporangiaceae</taxon>
        <taxon>Acrocarpospora</taxon>
    </lineage>
</organism>
<keyword evidence="10" id="KW-0547">Nucleotide-binding</keyword>
<keyword evidence="6" id="KW-1003">Cell membrane</keyword>
<keyword evidence="8" id="KW-0808">Transferase</keyword>
<dbReference type="PANTHER" id="PTHR32309">
    <property type="entry name" value="TYROSINE-PROTEIN KINASE"/>
    <property type="match status" value="1"/>
</dbReference>
<evidence type="ECO:0000256" key="6">
    <source>
        <dbReference type="ARBA" id="ARBA00022475"/>
    </source>
</evidence>
<comment type="caution">
    <text evidence="20">The sequence shown here is derived from an EMBL/GenBank/DDBJ whole genome shotgun (WGS) entry which is preliminary data.</text>
</comment>
<keyword evidence="21" id="KW-1185">Reference proteome</keyword>
<keyword evidence="9 17" id="KW-0812">Transmembrane</keyword>
<evidence type="ECO:0000256" key="11">
    <source>
        <dbReference type="ARBA" id="ARBA00022777"/>
    </source>
</evidence>
<evidence type="ECO:0000313" key="21">
    <source>
        <dbReference type="Proteomes" id="UP000334990"/>
    </source>
</evidence>
<evidence type="ECO:0000256" key="15">
    <source>
        <dbReference type="ARBA" id="ARBA00023137"/>
    </source>
</evidence>
<dbReference type="EMBL" id="BLAD01000104">
    <property type="protein sequence ID" value="GES05541.1"/>
    <property type="molecule type" value="Genomic_DNA"/>
</dbReference>
<feature type="transmembrane region" description="Helical" evidence="17">
    <location>
        <begin position="12"/>
        <end position="31"/>
    </location>
</feature>
<evidence type="ECO:0000313" key="20">
    <source>
        <dbReference type="EMBL" id="GES05541.1"/>
    </source>
</evidence>
<evidence type="ECO:0000256" key="10">
    <source>
        <dbReference type="ARBA" id="ARBA00022741"/>
    </source>
</evidence>
<dbReference type="Pfam" id="PF13614">
    <property type="entry name" value="AAA_31"/>
    <property type="match status" value="1"/>
</dbReference>
<dbReference type="PANTHER" id="PTHR32309:SF13">
    <property type="entry name" value="FERRIC ENTEROBACTIN TRANSPORT PROTEIN FEPE"/>
    <property type="match status" value="1"/>
</dbReference>
<evidence type="ECO:0000256" key="12">
    <source>
        <dbReference type="ARBA" id="ARBA00022840"/>
    </source>
</evidence>
<evidence type="ECO:0000256" key="9">
    <source>
        <dbReference type="ARBA" id="ARBA00022692"/>
    </source>
</evidence>
<dbReference type="OrthoDB" id="9812433at2"/>
<dbReference type="CDD" id="cd05387">
    <property type="entry name" value="BY-kinase"/>
    <property type="match status" value="1"/>
</dbReference>
<feature type="domain" description="Polysaccharide chain length determinant N-terminal" evidence="18">
    <location>
        <begin position="8"/>
        <end position="87"/>
    </location>
</feature>
<comment type="subcellular location">
    <subcellularLocation>
        <location evidence="1">Cell inner membrane</location>
        <topology evidence="1">Multi-pass membrane protein</topology>
    </subcellularLocation>
</comment>
<keyword evidence="15" id="KW-0829">Tyrosine-protein kinase</keyword>
<proteinExistence type="inferred from homology"/>
<name>A0A5M3WEN0_9ACTN</name>
<dbReference type="RefSeq" id="WP_155341529.1">
    <property type="nucleotide sequence ID" value="NZ_BAAABN010000078.1"/>
</dbReference>
<evidence type="ECO:0000256" key="16">
    <source>
        <dbReference type="ARBA" id="ARBA00051245"/>
    </source>
</evidence>
<protein>
    <recommendedName>
        <fullName evidence="5">non-specific protein-tyrosine kinase</fullName>
        <ecNumber evidence="5">2.7.10.2</ecNumber>
    </recommendedName>
</protein>
<evidence type="ECO:0000256" key="3">
    <source>
        <dbReference type="ARBA" id="ARBA00007316"/>
    </source>
</evidence>
<gene>
    <name evidence="20" type="ORF">Acor_76090</name>
</gene>
<accession>A0A5M3WEN0</accession>
<comment type="similarity">
    <text evidence="2">Belongs to the CpsC/CapA family.</text>
</comment>
<comment type="similarity">
    <text evidence="4">Belongs to the etk/wzc family.</text>
</comment>
<keyword evidence="12" id="KW-0067">ATP-binding</keyword>
<dbReference type="GO" id="GO:0005524">
    <property type="term" value="F:ATP binding"/>
    <property type="evidence" value="ECO:0007669"/>
    <property type="project" value="UniProtKB-KW"/>
</dbReference>
<dbReference type="GO" id="GO:0005886">
    <property type="term" value="C:plasma membrane"/>
    <property type="evidence" value="ECO:0007669"/>
    <property type="project" value="UniProtKB-SubCell"/>
</dbReference>
<evidence type="ECO:0000256" key="13">
    <source>
        <dbReference type="ARBA" id="ARBA00022989"/>
    </source>
</evidence>
<feature type="domain" description="AAA" evidence="19">
    <location>
        <begin position="271"/>
        <end position="399"/>
    </location>
</feature>
<dbReference type="InterPro" id="IPR005702">
    <property type="entry name" value="Wzc-like_C"/>
</dbReference>
<evidence type="ECO:0000259" key="19">
    <source>
        <dbReference type="Pfam" id="PF13614"/>
    </source>
</evidence>
<sequence length="455" mass="48623">MELLTYLRLARRSWWLMALAAGTGAGGAMLVTHQMPERYAATVSLLVSANDGESTTATAYQANLLSQQRVKSYANLITSRRVVAAVAEPEGIAPDVLARHVKAEAVPDTVLLRATVTDGDPARAGRLANAVGRELTKLIDEIERPSKNNPSTIKVTVIDGATTPKQPVSPRPLLNLSIGMLLSLLATGAAIVLYDRLDTTVKSPEELLDATGGAVLGVIGYEKDAKQHPLIVRDQGTSIRAEAFRAIRTNLQFVGIDEKPRSLVITSCLPGEGKSSTSVNLAIALGQAGWRVLLMDADLRRPSVPDYLGIEGAVGLTNVLIGTAALEDAVQTWGDDRIEVLPSGPIPPNPSELLSSHQMRQLLAGLRKTYDMVIIDAPPLLPVTDAATLAAVCDGVLLVARSAKTHHDHLVRARTQLASVNARLIGSILNFTPAKSTHQYGYDYEYEPIKTPVGV</sequence>
<evidence type="ECO:0000256" key="5">
    <source>
        <dbReference type="ARBA" id="ARBA00011903"/>
    </source>
</evidence>
<dbReference type="NCBIfam" id="TIGR01007">
    <property type="entry name" value="eps_fam"/>
    <property type="match status" value="1"/>
</dbReference>
<dbReference type="GO" id="GO:0042802">
    <property type="term" value="F:identical protein binding"/>
    <property type="evidence" value="ECO:0007669"/>
    <property type="project" value="UniProtKB-ARBA"/>
</dbReference>
<comment type="catalytic activity">
    <reaction evidence="16">
        <text>L-tyrosyl-[protein] + ATP = O-phospho-L-tyrosyl-[protein] + ADP + H(+)</text>
        <dbReference type="Rhea" id="RHEA:10596"/>
        <dbReference type="Rhea" id="RHEA-COMP:10136"/>
        <dbReference type="Rhea" id="RHEA-COMP:20101"/>
        <dbReference type="ChEBI" id="CHEBI:15378"/>
        <dbReference type="ChEBI" id="CHEBI:30616"/>
        <dbReference type="ChEBI" id="CHEBI:46858"/>
        <dbReference type="ChEBI" id="CHEBI:61978"/>
        <dbReference type="ChEBI" id="CHEBI:456216"/>
        <dbReference type="EC" id="2.7.10.2"/>
    </reaction>
</comment>
<keyword evidence="7" id="KW-0997">Cell inner membrane</keyword>
<evidence type="ECO:0000256" key="7">
    <source>
        <dbReference type="ARBA" id="ARBA00022519"/>
    </source>
</evidence>
<evidence type="ECO:0000259" key="18">
    <source>
        <dbReference type="Pfam" id="PF02706"/>
    </source>
</evidence>
<evidence type="ECO:0000256" key="2">
    <source>
        <dbReference type="ARBA" id="ARBA00006683"/>
    </source>
</evidence>
<keyword evidence="11" id="KW-0418">Kinase</keyword>
<dbReference type="InterPro" id="IPR027417">
    <property type="entry name" value="P-loop_NTPase"/>
</dbReference>